<dbReference type="InterPro" id="IPR002893">
    <property type="entry name" value="Znf_MYND"/>
</dbReference>
<feature type="domain" description="MYND-type" evidence="6">
    <location>
        <begin position="119"/>
        <end position="164"/>
    </location>
</feature>
<evidence type="ECO:0000256" key="2">
    <source>
        <dbReference type="ARBA" id="ARBA00022771"/>
    </source>
</evidence>
<evidence type="ECO:0000256" key="5">
    <source>
        <dbReference type="SAM" id="MobiDB-lite"/>
    </source>
</evidence>
<keyword evidence="8" id="KW-1185">Reference proteome</keyword>
<proteinExistence type="predicted"/>
<keyword evidence="3" id="KW-0862">Zinc</keyword>
<reference evidence="8" key="1">
    <citation type="submission" date="2024-06" db="EMBL/GenBank/DDBJ databases">
        <title>Multi-omics analyses provide insights into the biosynthesis of the anticancer antibiotic pleurotin in Hohenbuehelia grisea.</title>
        <authorList>
            <person name="Weaver J.A."/>
            <person name="Alberti F."/>
        </authorList>
    </citation>
    <scope>NUCLEOTIDE SEQUENCE [LARGE SCALE GENOMIC DNA]</scope>
    <source>
        <strain evidence="8">T-177</strain>
    </source>
</reference>
<evidence type="ECO:0000259" key="6">
    <source>
        <dbReference type="PROSITE" id="PS50865"/>
    </source>
</evidence>
<keyword evidence="1" id="KW-0479">Metal-binding</keyword>
<protein>
    <recommendedName>
        <fullName evidence="6">MYND-type domain-containing protein</fullName>
    </recommendedName>
</protein>
<comment type="caution">
    <text evidence="7">The sequence shown here is derived from an EMBL/GenBank/DDBJ whole genome shotgun (WGS) entry which is preliminary data.</text>
</comment>
<dbReference type="Pfam" id="PF01753">
    <property type="entry name" value="zf-MYND"/>
    <property type="match status" value="1"/>
</dbReference>
<dbReference type="Proteomes" id="UP001556367">
    <property type="component" value="Unassembled WGS sequence"/>
</dbReference>
<evidence type="ECO:0000256" key="3">
    <source>
        <dbReference type="ARBA" id="ARBA00022833"/>
    </source>
</evidence>
<evidence type="ECO:0000313" key="7">
    <source>
        <dbReference type="EMBL" id="KAL0945246.1"/>
    </source>
</evidence>
<dbReference type="PROSITE" id="PS50865">
    <property type="entry name" value="ZF_MYND_2"/>
    <property type="match status" value="1"/>
</dbReference>
<feature type="region of interest" description="Disordered" evidence="5">
    <location>
        <begin position="229"/>
        <end position="254"/>
    </location>
</feature>
<evidence type="ECO:0000256" key="4">
    <source>
        <dbReference type="PROSITE-ProRule" id="PRU00134"/>
    </source>
</evidence>
<evidence type="ECO:0000313" key="8">
    <source>
        <dbReference type="Proteomes" id="UP001556367"/>
    </source>
</evidence>
<organism evidence="7 8">
    <name type="scientific">Hohenbuehelia grisea</name>
    <dbReference type="NCBI Taxonomy" id="104357"/>
    <lineage>
        <taxon>Eukaryota</taxon>
        <taxon>Fungi</taxon>
        <taxon>Dikarya</taxon>
        <taxon>Basidiomycota</taxon>
        <taxon>Agaricomycotina</taxon>
        <taxon>Agaricomycetes</taxon>
        <taxon>Agaricomycetidae</taxon>
        <taxon>Agaricales</taxon>
        <taxon>Pleurotineae</taxon>
        <taxon>Pleurotaceae</taxon>
        <taxon>Hohenbuehelia</taxon>
    </lineage>
</organism>
<dbReference type="EMBL" id="JASNQZ010000018">
    <property type="protein sequence ID" value="KAL0945246.1"/>
    <property type="molecule type" value="Genomic_DNA"/>
</dbReference>
<evidence type="ECO:0000256" key="1">
    <source>
        <dbReference type="ARBA" id="ARBA00022723"/>
    </source>
</evidence>
<gene>
    <name evidence="7" type="ORF">HGRIS_000757</name>
</gene>
<accession>A0ABR3IPM0</accession>
<keyword evidence="2 4" id="KW-0863">Zinc-finger</keyword>
<sequence length="254" mass="27541">MSPVASDGIKATAHALLMRWFLEIGDETRPRYFFSAVHHANAAARLGRGISARGFAAPDILSSGNYVIKKFADRDIPEVNLFYKDLWEVLDEATARFEKDKQKATVKRLKHPNKYRCANPGCGIQGDTGKMLRQCSGKCDRDKKPSYCTPECQRADWKNHKPFCAPGQPCSVIDDGSALEALASGAGAPTADGAIQIPVPGPDGRMTMLSSSTMDPEMLREIRDLAQAHAQANPSGQGGGNNGPRSLHHFSFGV</sequence>
<dbReference type="Gene3D" id="6.10.140.2220">
    <property type="match status" value="1"/>
</dbReference>
<name>A0ABR3IPM0_9AGAR</name>
<dbReference type="SUPFAM" id="SSF144232">
    <property type="entry name" value="HIT/MYND zinc finger-like"/>
    <property type="match status" value="1"/>
</dbReference>